<gene>
    <name evidence="2" type="ORF">CPELLU_LOCUS16634</name>
</gene>
<proteinExistence type="predicted"/>
<protein>
    <submittedName>
        <fullName evidence="2">5914_t:CDS:1</fullName>
    </submittedName>
</protein>
<feature type="compositionally biased region" description="Polar residues" evidence="1">
    <location>
        <begin position="38"/>
        <end position="48"/>
    </location>
</feature>
<organism evidence="2 3">
    <name type="scientific">Cetraspora pellucida</name>
    <dbReference type="NCBI Taxonomy" id="1433469"/>
    <lineage>
        <taxon>Eukaryota</taxon>
        <taxon>Fungi</taxon>
        <taxon>Fungi incertae sedis</taxon>
        <taxon>Mucoromycota</taxon>
        <taxon>Glomeromycotina</taxon>
        <taxon>Glomeromycetes</taxon>
        <taxon>Diversisporales</taxon>
        <taxon>Gigasporaceae</taxon>
        <taxon>Cetraspora</taxon>
    </lineage>
</organism>
<feature type="non-terminal residue" evidence="2">
    <location>
        <position position="1"/>
    </location>
</feature>
<evidence type="ECO:0000313" key="2">
    <source>
        <dbReference type="EMBL" id="CAG8785087.1"/>
    </source>
</evidence>
<keyword evidence="3" id="KW-1185">Reference proteome</keyword>
<feature type="compositionally biased region" description="Low complexity" evidence="1">
    <location>
        <begin position="26"/>
        <end position="37"/>
    </location>
</feature>
<feature type="region of interest" description="Disordered" evidence="1">
    <location>
        <begin position="13"/>
        <end position="48"/>
    </location>
</feature>
<evidence type="ECO:0000313" key="3">
    <source>
        <dbReference type="Proteomes" id="UP000789759"/>
    </source>
</evidence>
<name>A0A9N9P4Z2_9GLOM</name>
<dbReference type="EMBL" id="CAJVQA010025160">
    <property type="protein sequence ID" value="CAG8785087.1"/>
    <property type="molecule type" value="Genomic_DNA"/>
</dbReference>
<dbReference type="AlphaFoldDB" id="A0A9N9P4Z2"/>
<evidence type="ECO:0000256" key="1">
    <source>
        <dbReference type="SAM" id="MobiDB-lite"/>
    </source>
</evidence>
<comment type="caution">
    <text evidence="2">The sequence shown here is derived from an EMBL/GenBank/DDBJ whole genome shotgun (WGS) entry which is preliminary data.</text>
</comment>
<dbReference type="Proteomes" id="UP000789759">
    <property type="component" value="Unassembled WGS sequence"/>
</dbReference>
<reference evidence="2" key="1">
    <citation type="submission" date="2021-06" db="EMBL/GenBank/DDBJ databases">
        <authorList>
            <person name="Kallberg Y."/>
            <person name="Tangrot J."/>
            <person name="Rosling A."/>
        </authorList>
    </citation>
    <scope>NUCLEOTIDE SEQUENCE</scope>
    <source>
        <strain evidence="2">FL966</strain>
    </source>
</reference>
<accession>A0A9N9P4Z2</accession>
<sequence>IELDNTESKINNLNNSILSDSDDAITNSETNNNSLNNQHIQSTSLVIK</sequence>